<protein>
    <submittedName>
        <fullName evidence="3">Uncharacterized protein</fullName>
    </submittedName>
</protein>
<evidence type="ECO:0000313" key="3">
    <source>
        <dbReference type="EMBL" id="KAG8068791.1"/>
    </source>
</evidence>
<sequence>MPRDVALRLDRSFPVDRRVTPEPRPHRTCLPSPSRRPVARDAVSGLYLQIAPARMDRDAESRTLLGAVASVSLLGAVASVSLLDVVGHQLNFSIYEFALDCCAGSLLRASRIVAAIMRHPC</sequence>
<keyword evidence="4" id="KW-1185">Reference proteome</keyword>
<dbReference type="EMBL" id="JAAALK010000284">
    <property type="protein sequence ID" value="KAG8068791.1"/>
    <property type="molecule type" value="Genomic_DNA"/>
</dbReference>
<reference evidence="3" key="1">
    <citation type="journal article" date="2021" name="bioRxiv">
        <title>Whole Genome Assembly and Annotation of Northern Wild Rice, Zizania palustris L., Supports a Whole Genome Duplication in the Zizania Genus.</title>
        <authorList>
            <person name="Haas M."/>
            <person name="Kono T."/>
            <person name="Macchietto M."/>
            <person name="Millas R."/>
            <person name="McGilp L."/>
            <person name="Shao M."/>
            <person name="Duquette J."/>
            <person name="Hirsch C.N."/>
            <person name="Kimball J."/>
        </authorList>
    </citation>
    <scope>NUCLEOTIDE SEQUENCE</scope>
    <source>
        <tissue evidence="3">Fresh leaf tissue</tissue>
    </source>
</reference>
<evidence type="ECO:0000256" key="1">
    <source>
        <dbReference type="SAM" id="MobiDB-lite"/>
    </source>
</evidence>
<accession>A0A8J5VRI7</accession>
<gene>
    <name evidence="3" type="ORF">GUJ93_ZPchr0005g15711</name>
</gene>
<keyword evidence="2" id="KW-0472">Membrane</keyword>
<keyword evidence="2" id="KW-1133">Transmembrane helix</keyword>
<dbReference type="AlphaFoldDB" id="A0A8J5VRI7"/>
<evidence type="ECO:0000313" key="4">
    <source>
        <dbReference type="Proteomes" id="UP000729402"/>
    </source>
</evidence>
<evidence type="ECO:0000256" key="2">
    <source>
        <dbReference type="SAM" id="Phobius"/>
    </source>
</evidence>
<organism evidence="3 4">
    <name type="scientific">Zizania palustris</name>
    <name type="common">Northern wild rice</name>
    <dbReference type="NCBI Taxonomy" id="103762"/>
    <lineage>
        <taxon>Eukaryota</taxon>
        <taxon>Viridiplantae</taxon>
        <taxon>Streptophyta</taxon>
        <taxon>Embryophyta</taxon>
        <taxon>Tracheophyta</taxon>
        <taxon>Spermatophyta</taxon>
        <taxon>Magnoliopsida</taxon>
        <taxon>Liliopsida</taxon>
        <taxon>Poales</taxon>
        <taxon>Poaceae</taxon>
        <taxon>BOP clade</taxon>
        <taxon>Oryzoideae</taxon>
        <taxon>Oryzeae</taxon>
        <taxon>Zizaniinae</taxon>
        <taxon>Zizania</taxon>
    </lineage>
</organism>
<feature type="compositionally biased region" description="Basic and acidic residues" evidence="1">
    <location>
        <begin position="16"/>
        <end position="25"/>
    </location>
</feature>
<feature type="transmembrane region" description="Helical" evidence="2">
    <location>
        <begin position="64"/>
        <end position="83"/>
    </location>
</feature>
<keyword evidence="2" id="KW-0812">Transmembrane</keyword>
<reference evidence="3" key="2">
    <citation type="submission" date="2021-02" db="EMBL/GenBank/DDBJ databases">
        <authorList>
            <person name="Kimball J.A."/>
            <person name="Haas M.W."/>
            <person name="Macchietto M."/>
            <person name="Kono T."/>
            <person name="Duquette J."/>
            <person name="Shao M."/>
        </authorList>
    </citation>
    <scope>NUCLEOTIDE SEQUENCE</scope>
    <source>
        <tissue evidence="3">Fresh leaf tissue</tissue>
    </source>
</reference>
<dbReference type="Proteomes" id="UP000729402">
    <property type="component" value="Unassembled WGS sequence"/>
</dbReference>
<name>A0A8J5VRI7_ZIZPA</name>
<feature type="region of interest" description="Disordered" evidence="1">
    <location>
        <begin position="16"/>
        <end position="37"/>
    </location>
</feature>
<proteinExistence type="predicted"/>
<comment type="caution">
    <text evidence="3">The sequence shown here is derived from an EMBL/GenBank/DDBJ whole genome shotgun (WGS) entry which is preliminary data.</text>
</comment>